<sequence>MWQLAYMIVPLLLAVGIVLGKYSNLLFHRDFYAFLSRNFLCVGLPFYLIGHLIAENKERLLCHKKMIYAMSVLPLTVLAVAEGLWVDKVFGDVYICTVFLSICIFLLTLSCRVEHEGLISRIGRRDALHIYITHLFWIKVMTLLMANASGFWLELYRITGPLVILTISFLAIRLVRLVIKEK</sequence>
<keyword evidence="1" id="KW-1133">Transmembrane helix</keyword>
<organism evidence="2 3">
    <name type="scientific">Xylanibacter caecicola</name>
    <dbReference type="NCBI Taxonomy" id="2736294"/>
    <lineage>
        <taxon>Bacteria</taxon>
        <taxon>Pseudomonadati</taxon>
        <taxon>Bacteroidota</taxon>
        <taxon>Bacteroidia</taxon>
        <taxon>Bacteroidales</taxon>
        <taxon>Prevotellaceae</taxon>
        <taxon>Xylanibacter</taxon>
    </lineage>
</organism>
<proteinExistence type="predicted"/>
<feature type="transmembrane region" description="Helical" evidence="1">
    <location>
        <begin position="91"/>
        <end position="109"/>
    </location>
</feature>
<comment type="caution">
    <text evidence="2">The sequence shown here is derived from an EMBL/GenBank/DDBJ whole genome shotgun (WGS) entry which is preliminary data.</text>
</comment>
<keyword evidence="3" id="KW-1185">Reference proteome</keyword>
<evidence type="ECO:0000313" key="3">
    <source>
        <dbReference type="Proteomes" id="UP000820977"/>
    </source>
</evidence>
<reference evidence="2 3" key="1">
    <citation type="submission" date="2020-05" db="EMBL/GenBank/DDBJ databases">
        <title>Distinct polysaccharide utilization as determinants for interspecies competition between intestinal Prevotella spp.</title>
        <authorList>
            <person name="Galvez E.J.C."/>
            <person name="Iljazovic A."/>
            <person name="Strowig T."/>
        </authorList>
    </citation>
    <scope>NUCLEOTIDE SEQUENCE [LARGE SCALE GENOMIC DNA]</scope>
    <source>
        <strain evidence="2 3">PCHR</strain>
    </source>
</reference>
<feature type="transmembrane region" description="Helical" evidence="1">
    <location>
        <begin position="130"/>
        <end position="152"/>
    </location>
</feature>
<evidence type="ECO:0000313" key="2">
    <source>
        <dbReference type="EMBL" id="NPE25058.1"/>
    </source>
</evidence>
<keyword evidence="1" id="KW-0472">Membrane</keyword>
<accession>A0ABX2B2L6</accession>
<dbReference type="EMBL" id="JABKKJ010000007">
    <property type="protein sequence ID" value="NPE25058.1"/>
    <property type="molecule type" value="Genomic_DNA"/>
</dbReference>
<dbReference type="Proteomes" id="UP000820977">
    <property type="component" value="Unassembled WGS sequence"/>
</dbReference>
<feature type="transmembrane region" description="Helical" evidence="1">
    <location>
        <begin position="36"/>
        <end position="54"/>
    </location>
</feature>
<feature type="transmembrane region" description="Helical" evidence="1">
    <location>
        <begin position="158"/>
        <end position="179"/>
    </location>
</feature>
<evidence type="ECO:0000256" key="1">
    <source>
        <dbReference type="SAM" id="Phobius"/>
    </source>
</evidence>
<name>A0ABX2B2L6_9BACT</name>
<feature type="transmembrane region" description="Helical" evidence="1">
    <location>
        <begin position="66"/>
        <end position="85"/>
    </location>
</feature>
<evidence type="ECO:0008006" key="4">
    <source>
        <dbReference type="Google" id="ProtNLM"/>
    </source>
</evidence>
<protein>
    <recommendedName>
        <fullName evidence="4">Acyltransferase 3 domain-containing protein</fullName>
    </recommendedName>
</protein>
<gene>
    <name evidence="2" type="ORF">HPS54_05925</name>
</gene>
<keyword evidence="1" id="KW-0812">Transmembrane</keyword>